<dbReference type="AlphaFoldDB" id="A0A0A2SSF0"/>
<dbReference type="Proteomes" id="UP000054422">
    <property type="component" value="Unassembled WGS sequence"/>
</dbReference>
<sequence length="241" mass="28027">MERYQEEDLVRIKELLRHTGEFIAYFELAETKMMEWRDEIEQQAARFQLMTQSLQNELTAIQNVISQTGVINFKITAEKALAQGETHLHSLEKTCKQFSIICQQQQEKIKALTEKSIDKIERHAVQATQNIASQLSKYDAHHFHRIASESCDHVEQVANEAIKKSSKLLNTFQFRLGFFAMFITIITAFIIVIYLNDELPWEMHHQAMSERQAGKVLLQAWPKLSQKEKEKILNQDGLQHG</sequence>
<keyword evidence="4" id="KW-1185">Reference proteome</keyword>
<evidence type="ECO:0000313" key="3">
    <source>
        <dbReference type="EMBL" id="KGP62339.1"/>
    </source>
</evidence>
<feature type="transmembrane region" description="Helical" evidence="2">
    <location>
        <begin position="174"/>
        <end position="195"/>
    </location>
</feature>
<keyword evidence="1" id="KW-0175">Coiled coil</keyword>
<proteinExistence type="predicted"/>
<gene>
    <name evidence="3" type="ORF">EP47_13200</name>
</gene>
<feature type="coiled-coil region" evidence="1">
    <location>
        <begin position="26"/>
        <end position="57"/>
    </location>
</feature>
<keyword evidence="2" id="KW-1133">Transmembrane helix</keyword>
<comment type="caution">
    <text evidence="3">The sequence shown here is derived from an EMBL/GenBank/DDBJ whole genome shotgun (WGS) entry which is preliminary data.</text>
</comment>
<evidence type="ECO:0000256" key="1">
    <source>
        <dbReference type="SAM" id="Coils"/>
    </source>
</evidence>
<evidence type="ECO:0000313" key="4">
    <source>
        <dbReference type="Proteomes" id="UP000054422"/>
    </source>
</evidence>
<dbReference type="STRING" id="1498499.EP47_13200"/>
<protein>
    <submittedName>
        <fullName evidence="3">Uncharacterized protein</fullName>
    </submittedName>
</protein>
<keyword evidence="2" id="KW-0812">Transmembrane</keyword>
<accession>A0A0A2SSF0</accession>
<name>A0A0A2SSF0_9GAMM</name>
<dbReference type="OrthoDB" id="5645074at2"/>
<dbReference type="EMBL" id="JNCF01000078">
    <property type="protein sequence ID" value="KGP62339.1"/>
    <property type="molecule type" value="Genomic_DNA"/>
</dbReference>
<organism evidence="3 4">
    <name type="scientific">Legionella norrlandica</name>
    <dbReference type="NCBI Taxonomy" id="1498499"/>
    <lineage>
        <taxon>Bacteria</taxon>
        <taxon>Pseudomonadati</taxon>
        <taxon>Pseudomonadota</taxon>
        <taxon>Gammaproteobacteria</taxon>
        <taxon>Legionellales</taxon>
        <taxon>Legionellaceae</taxon>
        <taxon>Legionella</taxon>
    </lineage>
</organism>
<keyword evidence="2" id="KW-0472">Membrane</keyword>
<evidence type="ECO:0000256" key="2">
    <source>
        <dbReference type="SAM" id="Phobius"/>
    </source>
</evidence>
<reference evidence="3 4" key="1">
    <citation type="submission" date="2014-05" db="EMBL/GenBank/DDBJ databases">
        <authorList>
            <person name="Rizzardi K."/>
            <person name="Winiecka-Krusnell J."/>
            <person name="Ramliden M."/>
            <person name="Alm E."/>
            <person name="Andersson S."/>
            <person name="Byfors S."/>
        </authorList>
    </citation>
    <scope>NUCLEOTIDE SEQUENCE [LARGE SCALE GENOMIC DNA]</scope>
    <source>
        <strain evidence="3 4">LEGN</strain>
    </source>
</reference>
<dbReference type="RefSeq" id="WP_035891275.1">
    <property type="nucleotide sequence ID" value="NZ_JNCF01000078.1"/>
</dbReference>